<keyword evidence="1" id="KW-0378">Hydrolase</keyword>
<dbReference type="GO" id="GO:0004521">
    <property type="term" value="F:RNA endonuclease activity"/>
    <property type="evidence" value="ECO:0007669"/>
    <property type="project" value="TreeGrafter"/>
</dbReference>
<dbReference type="CDD" id="cd16295">
    <property type="entry name" value="TTHA0252-CPSF-like_MBL-fold"/>
    <property type="match status" value="1"/>
</dbReference>
<dbReference type="AlphaFoldDB" id="B5Y6X2"/>
<gene>
    <name evidence="4" type="ordered locus">COPRO5265_0149</name>
</gene>
<dbReference type="Gene3D" id="3.40.50.10890">
    <property type="match status" value="1"/>
</dbReference>
<dbReference type="PANTHER" id="PTHR11203">
    <property type="entry name" value="CLEAVAGE AND POLYADENYLATION SPECIFICITY FACTOR FAMILY MEMBER"/>
    <property type="match status" value="1"/>
</dbReference>
<dbReference type="Pfam" id="PF07521">
    <property type="entry name" value="RMMBL"/>
    <property type="match status" value="1"/>
</dbReference>
<feature type="domain" description="Beta-Casp" evidence="3">
    <location>
        <begin position="246"/>
        <end position="370"/>
    </location>
</feature>
<evidence type="ECO:0000313" key="5">
    <source>
        <dbReference type="Proteomes" id="UP000001732"/>
    </source>
</evidence>
<evidence type="ECO:0000256" key="1">
    <source>
        <dbReference type="ARBA" id="ARBA00022801"/>
    </source>
</evidence>
<dbReference type="Proteomes" id="UP000001732">
    <property type="component" value="Chromosome"/>
</dbReference>
<evidence type="ECO:0000259" key="2">
    <source>
        <dbReference type="SMART" id="SM00849"/>
    </source>
</evidence>
<dbReference type="KEGG" id="cpo:COPRO5265_0149"/>
<dbReference type="eggNOG" id="COG1236">
    <property type="taxonomic scope" value="Bacteria"/>
</dbReference>
<dbReference type="InterPro" id="IPR036866">
    <property type="entry name" value="RibonucZ/Hydroxyglut_hydro"/>
</dbReference>
<dbReference type="HOGENOM" id="CLU_009673_5_2_9"/>
<dbReference type="InterPro" id="IPR050698">
    <property type="entry name" value="MBL"/>
</dbReference>
<evidence type="ECO:0000259" key="3">
    <source>
        <dbReference type="SMART" id="SM01027"/>
    </source>
</evidence>
<sequence>MELTFLGAAQEVTGSSYLLESDNAKLLIDFGMFQGKEEDWNYQPLDIKAKEVNALLLTHAHLDHSGRIPVLVKNGFRGPIFATPPTIELTKLLWEDTVKLMKEEKERLDRKRRRQDKPPVELLFDEDDINEASKLFVPLPWNQTERFKEFQFTFRPSGHILGASSIEVNAENIKLVFSGDLGPQDTVLEPPPYIFEYADYVVIESTYGDRQHKDIRETRAEFKNALSAAIRDRSKVLIPTFVVDRAQRIIYELYLLLTQEMPELATMPMFFDSPLGNKITAVYSSYPEYLLPHLAEFFQGMDQEKLGIQYIDTPEQSKKLNNLDHALIMAGSGMCTGGRILHHLKHGLWNPKNHLIFVGYQAAGTLGRSIVDGARNVKIMGEDIAVRAQIHTINGFSSHADAKDLLSWAKNFQPDTTFLITHGEPRPAKSLAVSLGNMGYHSVIPARRQSVTLRPRKERIAIPPPEAYTIGQKIDNFVAKYPHKRKLVERVLTALLESLEDSEA</sequence>
<dbReference type="InterPro" id="IPR011108">
    <property type="entry name" value="RMMBL"/>
</dbReference>
<keyword evidence="5" id="KW-1185">Reference proteome</keyword>
<dbReference type="PANTHER" id="PTHR11203:SF37">
    <property type="entry name" value="INTEGRATOR COMPLEX SUBUNIT 11"/>
    <property type="match status" value="1"/>
</dbReference>
<reference evidence="4 5" key="2">
    <citation type="journal article" date="2014" name="Genome Announc.">
        <title>Complete Genome Sequence of Coprothermobacter proteolyticus DSM 5265.</title>
        <authorList>
            <person name="Alexiev A."/>
            <person name="Coil D.A."/>
            <person name="Badger J.H."/>
            <person name="Enticknap J."/>
            <person name="Ward N."/>
            <person name="Robb F.T."/>
            <person name="Eisen J.A."/>
        </authorList>
    </citation>
    <scope>NUCLEOTIDE SEQUENCE [LARGE SCALE GENOMIC DNA]</scope>
    <source>
        <strain evidence="5">ATCC 35245 / DSM 5265 / OCM 4 / BT</strain>
    </source>
</reference>
<feature type="domain" description="Metallo-beta-lactamase" evidence="2">
    <location>
        <begin position="13"/>
        <end position="230"/>
    </location>
</feature>
<protein>
    <submittedName>
        <fullName evidence="4">RNA-metabolising metallo-beta-lactamase</fullName>
    </submittedName>
</protein>
<dbReference type="InterPro" id="IPR022712">
    <property type="entry name" value="Beta_Casp"/>
</dbReference>
<dbReference type="SUPFAM" id="SSF56281">
    <property type="entry name" value="Metallo-hydrolase/oxidoreductase"/>
    <property type="match status" value="1"/>
</dbReference>
<accession>B5Y6X2</accession>
<dbReference type="RefSeq" id="WP_012544133.1">
    <property type="nucleotide sequence ID" value="NC_011295.1"/>
</dbReference>
<dbReference type="Pfam" id="PF10996">
    <property type="entry name" value="Beta-Casp"/>
    <property type="match status" value="1"/>
</dbReference>
<dbReference type="GO" id="GO:0016787">
    <property type="term" value="F:hydrolase activity"/>
    <property type="evidence" value="ECO:0007669"/>
    <property type="project" value="UniProtKB-KW"/>
</dbReference>
<dbReference type="EMBL" id="CP001145">
    <property type="protein sequence ID" value="ACI17481.1"/>
    <property type="molecule type" value="Genomic_DNA"/>
</dbReference>
<evidence type="ECO:0000313" key="4">
    <source>
        <dbReference type="EMBL" id="ACI17481.1"/>
    </source>
</evidence>
<dbReference type="Gene3D" id="3.60.15.10">
    <property type="entry name" value="Ribonuclease Z/Hydroxyacylglutathione hydrolase-like"/>
    <property type="match status" value="1"/>
</dbReference>
<dbReference type="InterPro" id="IPR001279">
    <property type="entry name" value="Metallo-B-lactamas"/>
</dbReference>
<dbReference type="Pfam" id="PF00753">
    <property type="entry name" value="Lactamase_B"/>
    <property type="match status" value="1"/>
</dbReference>
<dbReference type="SMART" id="SM01027">
    <property type="entry name" value="Beta-Casp"/>
    <property type="match status" value="1"/>
</dbReference>
<proteinExistence type="predicted"/>
<name>B5Y6X2_COPPD</name>
<reference evidence="5" key="1">
    <citation type="submission" date="2008-08" db="EMBL/GenBank/DDBJ databases">
        <title>The complete genome sequence of Coprothermobacter proteolyticus strain ATCC 5245 / DSM 5265 / BT.</title>
        <authorList>
            <person name="Dodson R.J."/>
            <person name="Durkin A.S."/>
            <person name="Wu M."/>
            <person name="Eisen J."/>
            <person name="Sutton G."/>
        </authorList>
    </citation>
    <scope>NUCLEOTIDE SEQUENCE [LARGE SCALE GENOMIC DNA]</scope>
    <source>
        <strain evidence="5">ATCC 35245 / DSM 5265 / OCM 4 / BT</strain>
    </source>
</reference>
<dbReference type="STRING" id="309798.COPRO5265_0149"/>
<organism evidence="4 5">
    <name type="scientific">Coprothermobacter proteolyticus (strain ATCC 35245 / DSM 5265 / OCM 4 / BT)</name>
    <dbReference type="NCBI Taxonomy" id="309798"/>
    <lineage>
        <taxon>Bacteria</taxon>
        <taxon>Pseudomonadati</taxon>
        <taxon>Coprothermobacterota</taxon>
        <taxon>Coprothermobacteria</taxon>
        <taxon>Coprothermobacterales</taxon>
        <taxon>Coprothermobacteraceae</taxon>
        <taxon>Coprothermobacter</taxon>
    </lineage>
</organism>
<dbReference type="OrthoDB" id="9803916at2"/>
<dbReference type="SMART" id="SM00849">
    <property type="entry name" value="Lactamase_B"/>
    <property type="match status" value="1"/>
</dbReference>